<organism evidence="4 5">
    <name type="scientific">Aliidongia dinghuensis</name>
    <dbReference type="NCBI Taxonomy" id="1867774"/>
    <lineage>
        <taxon>Bacteria</taxon>
        <taxon>Pseudomonadati</taxon>
        <taxon>Pseudomonadota</taxon>
        <taxon>Alphaproteobacteria</taxon>
        <taxon>Rhodospirillales</taxon>
        <taxon>Dongiaceae</taxon>
        <taxon>Aliidongia</taxon>
    </lineage>
</organism>
<reference evidence="4" key="1">
    <citation type="journal article" date="2014" name="Int. J. Syst. Evol. Microbiol.">
        <title>Complete genome sequence of Corynebacterium casei LMG S-19264T (=DSM 44701T), isolated from a smear-ripened cheese.</title>
        <authorList>
            <consortium name="US DOE Joint Genome Institute (JGI-PGF)"/>
            <person name="Walter F."/>
            <person name="Albersmeier A."/>
            <person name="Kalinowski J."/>
            <person name="Ruckert C."/>
        </authorList>
    </citation>
    <scope>NUCLEOTIDE SEQUENCE</scope>
    <source>
        <strain evidence="4">CGMCC 1.15725</strain>
    </source>
</reference>
<dbReference type="GO" id="GO:0016491">
    <property type="term" value="F:oxidoreductase activity"/>
    <property type="evidence" value="ECO:0007669"/>
    <property type="project" value="UniProtKB-KW"/>
</dbReference>
<dbReference type="InterPro" id="IPR055080">
    <property type="entry name" value="Gal80p-like_C"/>
</dbReference>
<evidence type="ECO:0000256" key="1">
    <source>
        <dbReference type="ARBA" id="ARBA00023002"/>
    </source>
</evidence>
<comment type="caution">
    <text evidence="4">The sequence shown here is derived from an EMBL/GenBank/DDBJ whole genome shotgun (WGS) entry which is preliminary data.</text>
</comment>
<reference evidence="4" key="2">
    <citation type="submission" date="2020-09" db="EMBL/GenBank/DDBJ databases">
        <authorList>
            <person name="Sun Q."/>
            <person name="Zhou Y."/>
        </authorList>
    </citation>
    <scope>NUCLEOTIDE SEQUENCE</scope>
    <source>
        <strain evidence="4">CGMCC 1.15725</strain>
    </source>
</reference>
<dbReference type="InterPro" id="IPR050463">
    <property type="entry name" value="Gfo/Idh/MocA_oxidrdct_glycsds"/>
</dbReference>
<dbReference type="InterPro" id="IPR036291">
    <property type="entry name" value="NAD(P)-bd_dom_sf"/>
</dbReference>
<feature type="domain" description="Gfo/Idh/MocA-like oxidoreductase N-terminal" evidence="2">
    <location>
        <begin position="14"/>
        <end position="134"/>
    </location>
</feature>
<evidence type="ECO:0000313" key="4">
    <source>
        <dbReference type="EMBL" id="GGF49444.1"/>
    </source>
</evidence>
<dbReference type="Gene3D" id="3.30.360.10">
    <property type="entry name" value="Dihydrodipicolinate Reductase, domain 2"/>
    <property type="match status" value="1"/>
</dbReference>
<dbReference type="Pfam" id="PF22685">
    <property type="entry name" value="Gal80p_C-like"/>
    <property type="match status" value="1"/>
</dbReference>
<dbReference type="PANTHER" id="PTHR43818:SF11">
    <property type="entry name" value="BCDNA.GH03377"/>
    <property type="match status" value="1"/>
</dbReference>
<keyword evidence="1" id="KW-0560">Oxidoreductase</keyword>
<dbReference type="EMBL" id="BMJQ01000030">
    <property type="protein sequence ID" value="GGF49444.1"/>
    <property type="molecule type" value="Genomic_DNA"/>
</dbReference>
<protein>
    <submittedName>
        <fullName evidence="4">Oxidoreductase</fullName>
    </submittedName>
</protein>
<dbReference type="Proteomes" id="UP000646365">
    <property type="component" value="Unassembled WGS sequence"/>
</dbReference>
<dbReference type="GO" id="GO:0000166">
    <property type="term" value="F:nucleotide binding"/>
    <property type="evidence" value="ECO:0007669"/>
    <property type="project" value="InterPro"/>
</dbReference>
<dbReference type="InterPro" id="IPR000683">
    <property type="entry name" value="Gfo/Idh/MocA-like_OxRdtase_N"/>
</dbReference>
<dbReference type="SUPFAM" id="SSF55347">
    <property type="entry name" value="Glyceraldehyde-3-phosphate dehydrogenase-like, C-terminal domain"/>
    <property type="match status" value="1"/>
</dbReference>
<dbReference type="SUPFAM" id="SSF51735">
    <property type="entry name" value="NAD(P)-binding Rossmann-fold domains"/>
    <property type="match status" value="1"/>
</dbReference>
<proteinExistence type="predicted"/>
<name>A0A8J2Z0Z2_9PROT</name>
<evidence type="ECO:0000313" key="5">
    <source>
        <dbReference type="Proteomes" id="UP000646365"/>
    </source>
</evidence>
<dbReference type="RefSeq" id="WP_189052357.1">
    <property type="nucleotide sequence ID" value="NZ_BMJQ01000030.1"/>
</dbReference>
<keyword evidence="5" id="KW-1185">Reference proteome</keyword>
<dbReference type="PANTHER" id="PTHR43818">
    <property type="entry name" value="BCDNA.GH03377"/>
    <property type="match status" value="1"/>
</dbReference>
<sequence length="368" mass="38587">MTERLSERPRPFGVGFIGVEPARSWAWAAHLPAIKRLPEDFRFVGLANRSVESSRRAAAVLGEGRAFDSIDDLLASDEVDLVVVTVKAAHHAPIVERVLARGKHVFCEWPLAVNLTEAEALVRLAAEAKARSFIGKQGRVGEALCAIREIVGSGALGNILSTTVVGAAGVWGASIARANVYSLEVTQGANVLTVVVGHMLAALEFALGQVDSVNAVLSTGRPWVKVESEGGMAAATAPDQVAICGTLASGAVLSVHYRGGLPSGAGITWEVYGSDGMLRLEGASGQNQMTTYTITGSFPGAETALAPFGAAAAHHPGDNVARLYAAIARDLREGTRTAPDFEDALRTHRLIAAIENAATTGQKQYCRS</sequence>
<gene>
    <name evidence="4" type="ORF">GCM10011611_64830</name>
</gene>
<accession>A0A8J2Z0Z2</accession>
<evidence type="ECO:0000259" key="2">
    <source>
        <dbReference type="Pfam" id="PF01408"/>
    </source>
</evidence>
<evidence type="ECO:0000259" key="3">
    <source>
        <dbReference type="Pfam" id="PF22685"/>
    </source>
</evidence>
<feature type="domain" description="Gal80p-like C-terminal" evidence="3">
    <location>
        <begin position="146"/>
        <end position="282"/>
    </location>
</feature>
<dbReference type="Gene3D" id="3.40.50.720">
    <property type="entry name" value="NAD(P)-binding Rossmann-like Domain"/>
    <property type="match status" value="1"/>
</dbReference>
<dbReference type="AlphaFoldDB" id="A0A8J2Z0Z2"/>
<dbReference type="Pfam" id="PF01408">
    <property type="entry name" value="GFO_IDH_MocA"/>
    <property type="match status" value="1"/>
</dbReference>